<protein>
    <submittedName>
        <fullName evidence="2">Uncharacterized protein</fullName>
    </submittedName>
</protein>
<keyword evidence="3" id="KW-1185">Reference proteome</keyword>
<evidence type="ECO:0000313" key="3">
    <source>
        <dbReference type="Proteomes" id="UP001295444"/>
    </source>
</evidence>
<organism evidence="2 3">
    <name type="scientific">Pelobates cultripes</name>
    <name type="common">Western spadefoot toad</name>
    <dbReference type="NCBI Taxonomy" id="61616"/>
    <lineage>
        <taxon>Eukaryota</taxon>
        <taxon>Metazoa</taxon>
        <taxon>Chordata</taxon>
        <taxon>Craniata</taxon>
        <taxon>Vertebrata</taxon>
        <taxon>Euteleostomi</taxon>
        <taxon>Amphibia</taxon>
        <taxon>Batrachia</taxon>
        <taxon>Anura</taxon>
        <taxon>Pelobatoidea</taxon>
        <taxon>Pelobatidae</taxon>
        <taxon>Pelobates</taxon>
    </lineage>
</organism>
<sequence>MEKKSKTVGIPKTLVSRQTALHTSMWQYLAAPVDPASQVSSEAYQNSEASMPRSTSPGQEEPPALPPPDWLAFLKALPTRADLEEATSTLHASLRADLQLMRSDLQGIVDRITQVTAIWRPKLPLSPHWNAKRPSCNLWQII</sequence>
<dbReference type="EMBL" id="OW240914">
    <property type="protein sequence ID" value="CAH2273249.1"/>
    <property type="molecule type" value="Genomic_DNA"/>
</dbReference>
<dbReference type="AlphaFoldDB" id="A0AAD1RL74"/>
<dbReference type="Proteomes" id="UP001295444">
    <property type="component" value="Chromosome 03"/>
</dbReference>
<feature type="region of interest" description="Disordered" evidence="1">
    <location>
        <begin position="37"/>
        <end position="67"/>
    </location>
</feature>
<reference evidence="2" key="1">
    <citation type="submission" date="2022-03" db="EMBL/GenBank/DDBJ databases">
        <authorList>
            <person name="Alioto T."/>
            <person name="Alioto T."/>
            <person name="Gomez Garrido J."/>
        </authorList>
    </citation>
    <scope>NUCLEOTIDE SEQUENCE</scope>
</reference>
<name>A0AAD1RL74_PELCU</name>
<feature type="compositionally biased region" description="Polar residues" evidence="1">
    <location>
        <begin position="37"/>
        <end position="56"/>
    </location>
</feature>
<evidence type="ECO:0000256" key="1">
    <source>
        <dbReference type="SAM" id="MobiDB-lite"/>
    </source>
</evidence>
<proteinExistence type="predicted"/>
<evidence type="ECO:0000313" key="2">
    <source>
        <dbReference type="EMBL" id="CAH2273249.1"/>
    </source>
</evidence>
<accession>A0AAD1RL74</accession>
<gene>
    <name evidence="2" type="ORF">PECUL_23A016393</name>
</gene>